<comment type="caution">
    <text evidence="5">The sequence shown here is derived from an EMBL/GenBank/DDBJ whole genome shotgun (WGS) entry which is preliminary data.</text>
</comment>
<dbReference type="Pfam" id="PF00196">
    <property type="entry name" value="GerE"/>
    <property type="match status" value="1"/>
</dbReference>
<dbReference type="SMART" id="SM00421">
    <property type="entry name" value="HTH_LUXR"/>
    <property type="match status" value="1"/>
</dbReference>
<dbReference type="PRINTS" id="PR00038">
    <property type="entry name" value="HTHLUXR"/>
</dbReference>
<dbReference type="RefSeq" id="WP_312873613.1">
    <property type="nucleotide sequence ID" value="NZ_JACCCO010000003.1"/>
</dbReference>
<evidence type="ECO:0000256" key="2">
    <source>
        <dbReference type="ARBA" id="ARBA00023125"/>
    </source>
</evidence>
<evidence type="ECO:0000259" key="4">
    <source>
        <dbReference type="PROSITE" id="PS50043"/>
    </source>
</evidence>
<evidence type="ECO:0000313" key="6">
    <source>
        <dbReference type="Proteomes" id="UP000576393"/>
    </source>
</evidence>
<dbReference type="PANTHER" id="PTHR43214">
    <property type="entry name" value="TWO-COMPONENT RESPONSE REGULATOR"/>
    <property type="match status" value="1"/>
</dbReference>
<dbReference type="PANTHER" id="PTHR43214:SF24">
    <property type="entry name" value="TRANSCRIPTIONAL REGULATORY PROTEIN NARL-RELATED"/>
    <property type="match status" value="1"/>
</dbReference>
<protein>
    <submittedName>
        <fullName evidence="5">DNA-binding CsgD family transcriptional regulator</fullName>
    </submittedName>
</protein>
<sequence length="247" mass="27247">MDENVSLAQLARRLEDVVGELRGLPVDVERLEDGELVRQQILRAAGSARELRAMHPVGSPDTGRREQRSRRDVLDALQGGLAMRTIVHSGVLDDPRKAARLKELHAAGDLHRIIDEPIQQLLVFDRSVAFVRITPVAHSPGALLIRQQSLISILIDLFEQTWARAREVTAPVYRLSPREREVLALIAEGRSNGAIARALSITEAAVGKHVAGVFAKLELSASEDDNRRVLAVLAYLRGEVTLAHLAW</sequence>
<dbReference type="GO" id="GO:0006355">
    <property type="term" value="P:regulation of DNA-templated transcription"/>
    <property type="evidence" value="ECO:0007669"/>
    <property type="project" value="InterPro"/>
</dbReference>
<dbReference type="InterPro" id="IPR000792">
    <property type="entry name" value="Tscrpt_reg_LuxR_C"/>
</dbReference>
<dbReference type="SUPFAM" id="SSF46894">
    <property type="entry name" value="C-terminal effector domain of the bipartite response regulators"/>
    <property type="match status" value="1"/>
</dbReference>
<keyword evidence="3" id="KW-0804">Transcription</keyword>
<feature type="domain" description="HTH luxR-type" evidence="4">
    <location>
        <begin position="168"/>
        <end position="238"/>
    </location>
</feature>
<dbReference type="AlphaFoldDB" id="A0A852VBR1"/>
<reference evidence="5 6" key="1">
    <citation type="submission" date="2020-07" db="EMBL/GenBank/DDBJ databases">
        <title>Sequencing the genomes of 1000 actinobacteria strains.</title>
        <authorList>
            <person name="Klenk H.-P."/>
        </authorList>
    </citation>
    <scope>NUCLEOTIDE SEQUENCE [LARGE SCALE GENOMIC DNA]</scope>
    <source>
        <strain evidence="5 6">DSM 45763</strain>
    </source>
</reference>
<dbReference type="EMBL" id="JACCCO010000003">
    <property type="protein sequence ID" value="NYF43881.1"/>
    <property type="molecule type" value="Genomic_DNA"/>
</dbReference>
<evidence type="ECO:0000256" key="1">
    <source>
        <dbReference type="ARBA" id="ARBA00023015"/>
    </source>
</evidence>
<keyword evidence="6" id="KW-1185">Reference proteome</keyword>
<dbReference type="PROSITE" id="PS50043">
    <property type="entry name" value="HTH_LUXR_2"/>
    <property type="match status" value="1"/>
</dbReference>
<evidence type="ECO:0000313" key="5">
    <source>
        <dbReference type="EMBL" id="NYF43881.1"/>
    </source>
</evidence>
<accession>A0A852VBR1</accession>
<organism evidence="5 6">
    <name type="scientific">Streptosporangium sandarakinum</name>
    <dbReference type="NCBI Taxonomy" id="1260955"/>
    <lineage>
        <taxon>Bacteria</taxon>
        <taxon>Bacillati</taxon>
        <taxon>Actinomycetota</taxon>
        <taxon>Actinomycetes</taxon>
        <taxon>Streptosporangiales</taxon>
        <taxon>Streptosporangiaceae</taxon>
        <taxon>Streptosporangium</taxon>
    </lineage>
</organism>
<dbReference type="InterPro" id="IPR036388">
    <property type="entry name" value="WH-like_DNA-bd_sf"/>
</dbReference>
<dbReference type="InterPro" id="IPR039420">
    <property type="entry name" value="WalR-like"/>
</dbReference>
<gene>
    <name evidence="5" type="ORF">HDA43_006108</name>
</gene>
<dbReference type="GO" id="GO:0003677">
    <property type="term" value="F:DNA binding"/>
    <property type="evidence" value="ECO:0007669"/>
    <property type="project" value="UniProtKB-KW"/>
</dbReference>
<evidence type="ECO:0000256" key="3">
    <source>
        <dbReference type="ARBA" id="ARBA00023163"/>
    </source>
</evidence>
<keyword evidence="2 5" id="KW-0238">DNA-binding</keyword>
<dbReference type="Gene3D" id="1.10.10.10">
    <property type="entry name" value="Winged helix-like DNA-binding domain superfamily/Winged helix DNA-binding domain"/>
    <property type="match status" value="1"/>
</dbReference>
<keyword evidence="1" id="KW-0805">Transcription regulation</keyword>
<proteinExistence type="predicted"/>
<name>A0A852VBR1_9ACTN</name>
<dbReference type="CDD" id="cd06170">
    <property type="entry name" value="LuxR_C_like"/>
    <property type="match status" value="1"/>
</dbReference>
<dbReference type="InterPro" id="IPR016032">
    <property type="entry name" value="Sig_transdc_resp-reg_C-effctor"/>
</dbReference>
<dbReference type="Proteomes" id="UP000576393">
    <property type="component" value="Unassembled WGS sequence"/>
</dbReference>